<organism evidence="1 2">
    <name type="scientific">Erwinia tracheiphila</name>
    <dbReference type="NCBI Taxonomy" id="65700"/>
    <lineage>
        <taxon>Bacteria</taxon>
        <taxon>Pseudomonadati</taxon>
        <taxon>Pseudomonadota</taxon>
        <taxon>Gammaproteobacteria</taxon>
        <taxon>Enterobacterales</taxon>
        <taxon>Erwiniaceae</taxon>
        <taxon>Erwinia</taxon>
    </lineage>
</organism>
<name>A0A0M2KAC9_9GAMM</name>
<gene>
    <name evidence="1" type="ORF">SY86_14350</name>
</gene>
<dbReference type="Proteomes" id="UP000033924">
    <property type="component" value="Unassembled WGS sequence"/>
</dbReference>
<dbReference type="EMBL" id="JXNU01000003">
    <property type="protein sequence ID" value="KKF36355.1"/>
    <property type="molecule type" value="Genomic_DNA"/>
</dbReference>
<evidence type="ECO:0000313" key="2">
    <source>
        <dbReference type="Proteomes" id="UP000033924"/>
    </source>
</evidence>
<keyword evidence="2" id="KW-1185">Reference proteome</keyword>
<sequence length="126" mass="14441">MNRYLIWRAVAYAINTRKFQEEVFVFVDAPDRETAKERIYERLAEEWGISKASQWDDKPAHIEFHNLCDEKELRDMALGGQVPPGMPLLECGWGGGRAIYDTEPLILIASPHLRKVLECALQEVPA</sequence>
<protein>
    <submittedName>
        <fullName evidence="1">Uncharacterized protein</fullName>
    </submittedName>
</protein>
<accession>A0A0M2KAC9</accession>
<dbReference type="AlphaFoldDB" id="A0A0M2KAC9"/>
<proteinExistence type="predicted"/>
<evidence type="ECO:0000313" key="1">
    <source>
        <dbReference type="EMBL" id="KKF36355.1"/>
    </source>
</evidence>
<comment type="caution">
    <text evidence="1">The sequence shown here is derived from an EMBL/GenBank/DDBJ whole genome shotgun (WGS) entry which is preliminary data.</text>
</comment>
<dbReference type="RefSeq" id="WP_016190685.1">
    <property type="nucleotide sequence ID" value="NZ_CP089932.1"/>
</dbReference>
<dbReference type="STRING" id="65700.SY86_14350"/>
<dbReference type="PATRIC" id="fig|65700.7.peg.3600"/>
<reference evidence="1 2" key="1">
    <citation type="submission" date="2015-01" db="EMBL/GenBank/DDBJ databases">
        <title>Erwinia tracheiphila.</title>
        <authorList>
            <person name="Shapiro L.R."/>
        </authorList>
    </citation>
    <scope>NUCLEOTIDE SEQUENCE [LARGE SCALE GENOMIC DNA]</scope>
    <source>
        <strain evidence="1 2">BuffGH</strain>
    </source>
</reference>